<evidence type="ECO:0000313" key="9">
    <source>
        <dbReference type="Proteomes" id="UP001147746"/>
    </source>
</evidence>
<reference evidence="8" key="2">
    <citation type="journal article" date="2023" name="IMA Fungus">
        <title>Comparative genomic study of the Penicillium genus elucidates a diverse pangenome and 15 lateral gene transfer events.</title>
        <authorList>
            <person name="Petersen C."/>
            <person name="Sorensen T."/>
            <person name="Nielsen M.R."/>
            <person name="Sondergaard T.E."/>
            <person name="Sorensen J.L."/>
            <person name="Fitzpatrick D.A."/>
            <person name="Frisvad J.C."/>
            <person name="Nielsen K.L."/>
        </authorList>
    </citation>
    <scope>NUCLEOTIDE SEQUENCE</scope>
    <source>
        <strain evidence="8">IBT 21472</strain>
    </source>
</reference>
<evidence type="ECO:0000256" key="2">
    <source>
        <dbReference type="ARBA" id="ARBA00022833"/>
    </source>
</evidence>
<keyword evidence="4" id="KW-0238">DNA-binding</keyword>
<dbReference type="OrthoDB" id="6486656at2759"/>
<dbReference type="GO" id="GO:0005634">
    <property type="term" value="C:nucleus"/>
    <property type="evidence" value="ECO:0007669"/>
    <property type="project" value="UniProtKB-SubCell"/>
</dbReference>
<dbReference type="CDD" id="cd12148">
    <property type="entry name" value="fungal_TF_MHR"/>
    <property type="match status" value="1"/>
</dbReference>
<dbReference type="GO" id="GO:0045944">
    <property type="term" value="P:positive regulation of transcription by RNA polymerase II"/>
    <property type="evidence" value="ECO:0007669"/>
    <property type="project" value="TreeGrafter"/>
</dbReference>
<keyword evidence="3" id="KW-0805">Transcription regulation</keyword>
<dbReference type="InterPro" id="IPR007219">
    <property type="entry name" value="XnlR_reg_dom"/>
</dbReference>
<comment type="caution">
    <text evidence="8">The sequence shown here is derived from an EMBL/GenBank/DDBJ whole genome shotgun (WGS) entry which is preliminary data.</text>
</comment>
<dbReference type="PANTHER" id="PTHR47540">
    <property type="entry name" value="THIAMINE REPRESSIBLE GENES REGULATORY PROTEIN THI5"/>
    <property type="match status" value="1"/>
</dbReference>
<evidence type="ECO:0000259" key="7">
    <source>
        <dbReference type="SMART" id="SM00906"/>
    </source>
</evidence>
<dbReference type="InterPro" id="IPR051711">
    <property type="entry name" value="Stress_Response_Reg"/>
</dbReference>
<dbReference type="GO" id="GO:0008270">
    <property type="term" value="F:zinc ion binding"/>
    <property type="evidence" value="ECO:0007669"/>
    <property type="project" value="InterPro"/>
</dbReference>
<dbReference type="Proteomes" id="UP001147746">
    <property type="component" value="Unassembled WGS sequence"/>
</dbReference>
<dbReference type="AlphaFoldDB" id="A0A9W9PN23"/>
<sequence length="739" mass="83067">MKRPREYPASLAAEEKSNATKICLVVNAHYHFMPVHKKRKKASDEKIELLEKRIKAMEASAHSGSAPRAATEVSNTNLISPGLQTRNQDTSEVSSSIASGMPLAADPYAKIYHSVDKGDLEFQGYSADRTFIEGFKHGLGDWAYDSSHTRLSTVFSVPGLFDTSRKPPVDVILPPREVANKLVEAALDAQILFCVIHRPSFNNLINLIYSLDQTNYSIQEWRFLALFYAVLAYGSLFVDLCEDQEHDALSQASFYYEKSIRLQDIADCKDLVSLQAIVFKILFLLATTRVFTCYTYITAALSVALRMGLHRSFINHQDLISREIGKRVFWALWILANEVAALCGLPNLLSREEIDQESPIETNDSYIELGQIRQQPEGEVCLVAIANVYRRLHMIFQGIIKHIYSEKRFNVFQPGSTVCCSVSMDKLKGIEEEFHQWARGMPDLYALGNNIENSQLTAFTLCITYAQAQIYLYRPFLQHLMTCAGDPNLPENTNAKWLATICIQACENIIMLCDDMYRRGLLSGGNWLVSRALFNSTLTLFYVVLTFSDTLQTRSILRCLALGRKVADRIAKRSVPGHRWKVMMKVMIATLPSCARHIQERLLGLEHKIPDLALYQTELRVPDDTYTASLGKQTMNLLGSDSSAADKMKWLAPHLLETLGHDCPQRDGCRSPSLRIIPKPADNAREASIASSQFDNIDDFFLGSSGEPGVNHGSMGMPLEAGEMDFGNLDEFLDLQNWL</sequence>
<keyword evidence="9" id="KW-1185">Reference proteome</keyword>
<organism evidence="8 9">
    <name type="scientific">Penicillium atrosanguineum</name>
    <dbReference type="NCBI Taxonomy" id="1132637"/>
    <lineage>
        <taxon>Eukaryota</taxon>
        <taxon>Fungi</taxon>
        <taxon>Dikarya</taxon>
        <taxon>Ascomycota</taxon>
        <taxon>Pezizomycotina</taxon>
        <taxon>Eurotiomycetes</taxon>
        <taxon>Eurotiomycetidae</taxon>
        <taxon>Eurotiales</taxon>
        <taxon>Aspergillaceae</taxon>
        <taxon>Penicillium</taxon>
    </lineage>
</organism>
<dbReference type="GO" id="GO:0006351">
    <property type="term" value="P:DNA-templated transcription"/>
    <property type="evidence" value="ECO:0007669"/>
    <property type="project" value="InterPro"/>
</dbReference>
<protein>
    <recommendedName>
        <fullName evidence="7">Xylanolytic transcriptional activator regulatory domain-containing protein</fullName>
    </recommendedName>
</protein>
<evidence type="ECO:0000313" key="8">
    <source>
        <dbReference type="EMBL" id="KAJ5299197.1"/>
    </source>
</evidence>
<keyword evidence="6" id="KW-0539">Nucleus</keyword>
<feature type="domain" description="Xylanolytic transcriptional activator regulatory" evidence="7">
    <location>
        <begin position="293"/>
        <end position="365"/>
    </location>
</feature>
<name>A0A9W9PN23_9EURO</name>
<dbReference type="PANTHER" id="PTHR47540:SF1">
    <property type="entry name" value="ACTIVATOR OF STRESS GENES 1-RELATED"/>
    <property type="match status" value="1"/>
</dbReference>
<keyword evidence="2" id="KW-0862">Zinc</keyword>
<reference evidence="8" key="1">
    <citation type="submission" date="2022-12" db="EMBL/GenBank/DDBJ databases">
        <authorList>
            <person name="Petersen C."/>
        </authorList>
    </citation>
    <scope>NUCLEOTIDE SEQUENCE</scope>
    <source>
        <strain evidence="8">IBT 21472</strain>
    </source>
</reference>
<accession>A0A9W9PN23</accession>
<gene>
    <name evidence="8" type="ORF">N7476_010754</name>
</gene>
<dbReference type="GO" id="GO:0043565">
    <property type="term" value="F:sequence-specific DNA binding"/>
    <property type="evidence" value="ECO:0007669"/>
    <property type="project" value="TreeGrafter"/>
</dbReference>
<dbReference type="SMART" id="SM00906">
    <property type="entry name" value="Fungal_trans"/>
    <property type="match status" value="1"/>
</dbReference>
<comment type="subcellular location">
    <subcellularLocation>
        <location evidence="1">Nucleus</location>
    </subcellularLocation>
</comment>
<evidence type="ECO:0000256" key="5">
    <source>
        <dbReference type="ARBA" id="ARBA00023163"/>
    </source>
</evidence>
<keyword evidence="5" id="KW-0804">Transcription</keyword>
<dbReference type="EMBL" id="JAPZBO010000010">
    <property type="protein sequence ID" value="KAJ5299197.1"/>
    <property type="molecule type" value="Genomic_DNA"/>
</dbReference>
<evidence type="ECO:0000256" key="1">
    <source>
        <dbReference type="ARBA" id="ARBA00004123"/>
    </source>
</evidence>
<evidence type="ECO:0000256" key="6">
    <source>
        <dbReference type="ARBA" id="ARBA00023242"/>
    </source>
</evidence>
<dbReference type="Pfam" id="PF04082">
    <property type="entry name" value="Fungal_trans"/>
    <property type="match status" value="1"/>
</dbReference>
<evidence type="ECO:0000256" key="4">
    <source>
        <dbReference type="ARBA" id="ARBA00023125"/>
    </source>
</evidence>
<evidence type="ECO:0000256" key="3">
    <source>
        <dbReference type="ARBA" id="ARBA00023015"/>
    </source>
</evidence>
<proteinExistence type="predicted"/>